<dbReference type="SUPFAM" id="SSF49785">
    <property type="entry name" value="Galactose-binding domain-like"/>
    <property type="match status" value="1"/>
</dbReference>
<keyword evidence="5" id="KW-1185">Reference proteome</keyword>
<name>A0A556QSI6_9BACT</name>
<proteinExistence type="predicted"/>
<dbReference type="InterPro" id="IPR008979">
    <property type="entry name" value="Galactose-bd-like_sf"/>
</dbReference>
<reference evidence="4 5" key="1">
    <citation type="submission" date="2019-07" db="EMBL/GenBank/DDBJ databases">
        <title>Description of 53C-WASEF.</title>
        <authorList>
            <person name="Pitt A."/>
            <person name="Hahn M.W."/>
        </authorList>
    </citation>
    <scope>NUCLEOTIDE SEQUENCE [LARGE SCALE GENOMIC DNA]</scope>
    <source>
        <strain evidence="4 5">53C-WASEF</strain>
    </source>
</reference>
<feature type="domain" description="Glycoside-hydrolase family GH114 TIM-barrel" evidence="3">
    <location>
        <begin position="229"/>
        <end position="459"/>
    </location>
</feature>
<dbReference type="Gene3D" id="3.20.20.70">
    <property type="entry name" value="Aldolase class I"/>
    <property type="match status" value="1"/>
</dbReference>
<evidence type="ECO:0000259" key="2">
    <source>
        <dbReference type="Pfam" id="PF00754"/>
    </source>
</evidence>
<feature type="chain" id="PRO_5021958577" evidence="1">
    <location>
        <begin position="21"/>
        <end position="640"/>
    </location>
</feature>
<dbReference type="InterPro" id="IPR000421">
    <property type="entry name" value="FA58C"/>
</dbReference>
<evidence type="ECO:0000256" key="1">
    <source>
        <dbReference type="SAM" id="SignalP"/>
    </source>
</evidence>
<gene>
    <name evidence="4" type="ORF">FPL22_10055</name>
</gene>
<dbReference type="InterPro" id="IPR004352">
    <property type="entry name" value="GH114_TIM-barrel"/>
</dbReference>
<dbReference type="Pfam" id="PF00754">
    <property type="entry name" value="F5_F8_type_C"/>
    <property type="match status" value="1"/>
</dbReference>
<dbReference type="EMBL" id="VMBG01000001">
    <property type="protein sequence ID" value="TSJ79604.1"/>
    <property type="molecule type" value="Genomic_DNA"/>
</dbReference>
<keyword evidence="1" id="KW-0732">Signal</keyword>
<dbReference type="PANTHER" id="PTHR35882:SF2">
    <property type="entry name" value="PELA"/>
    <property type="match status" value="1"/>
</dbReference>
<feature type="signal peptide" evidence="1">
    <location>
        <begin position="1"/>
        <end position="20"/>
    </location>
</feature>
<dbReference type="Proteomes" id="UP000315648">
    <property type="component" value="Unassembled WGS sequence"/>
</dbReference>
<dbReference type="Pfam" id="PF03537">
    <property type="entry name" value="Glyco_hydro_114"/>
    <property type="match status" value="1"/>
</dbReference>
<dbReference type="PANTHER" id="PTHR35882">
    <property type="entry name" value="PELA"/>
    <property type="match status" value="1"/>
</dbReference>
<dbReference type="RefSeq" id="WP_144230145.1">
    <property type="nucleotide sequence ID" value="NZ_CBCRVV010000012.1"/>
</dbReference>
<dbReference type="OrthoDB" id="9795486at2"/>
<evidence type="ECO:0000259" key="3">
    <source>
        <dbReference type="Pfam" id="PF03537"/>
    </source>
</evidence>
<feature type="domain" description="F5/8 type C" evidence="2">
    <location>
        <begin position="502"/>
        <end position="616"/>
    </location>
</feature>
<dbReference type="InterPro" id="IPR017853">
    <property type="entry name" value="GH"/>
</dbReference>
<accession>A0A556QSI6</accession>
<comment type="caution">
    <text evidence="4">The sequence shown here is derived from an EMBL/GenBank/DDBJ whole genome shotgun (WGS) entry which is preliminary data.</text>
</comment>
<dbReference type="SUPFAM" id="SSF51445">
    <property type="entry name" value="(Trans)glycosidases"/>
    <property type="match status" value="1"/>
</dbReference>
<sequence length="640" mass="69215">MKPTFLLFLALLCATVSAQAQPFTQPAAATTAPEGTGLIAANAAVANGILTLSLKSKGGEFTAWTHVFIDVGPAAKPSYNHTSGKPAGNGLEILLEGSQAYRFNSDDPHVWSWTPLAGVTVERTVTGDTLTLKTALAPLGLPSGGTVKIFAATYTENYADTLDTIPRDTRSWTFTVPKYNAPLPGAKTTSAVTPLPARTDARTAFKKIQSYSCFYGPGRTTDLLTRDAAIIETRAQSVAEVNALRAAGRLAIGYISIGEDSELRTGDTKGPGGYDSAYFDRNADNLPDKNETWNSYFANAASPAWRAHFLARADEIIKSHGVDGFFLDTVETSLSYRDSFPAMVSLIRELRARHPAAVIVLNRGWDLLPDLGATPDGIMFESFTLSYDFAEKRYVTMRPSAWDHGLEVWQTLIHPAQKKHGLVALALDYAPAADSPEIALAYDRAATLGMIPCVTSIMLDAFYDIAYQGRTDARWLSPAETADTRIVTLDTERNGFPAGTRVTPSSNYADYTVAAVIDGVADKDSLGWRDRAWASTESRTEHSLEFTFPPVASATGVTIDWARDNGRAFPARAFRVEVRPAGPDATAWTRIAQVKDNTVGRSLITFDPATITALRIVQSVAGGASDRPNLMWVQQVSLVR</sequence>
<dbReference type="AlphaFoldDB" id="A0A556QSI6"/>
<organism evidence="4 5">
    <name type="scientific">Rariglobus hedericola</name>
    <dbReference type="NCBI Taxonomy" id="2597822"/>
    <lineage>
        <taxon>Bacteria</taxon>
        <taxon>Pseudomonadati</taxon>
        <taxon>Verrucomicrobiota</taxon>
        <taxon>Opitutia</taxon>
        <taxon>Opitutales</taxon>
        <taxon>Opitutaceae</taxon>
        <taxon>Rariglobus</taxon>
    </lineage>
</organism>
<evidence type="ECO:0000313" key="5">
    <source>
        <dbReference type="Proteomes" id="UP000315648"/>
    </source>
</evidence>
<protein>
    <submittedName>
        <fullName evidence="4">Uncharacterized protein</fullName>
    </submittedName>
</protein>
<evidence type="ECO:0000313" key="4">
    <source>
        <dbReference type="EMBL" id="TSJ79604.1"/>
    </source>
</evidence>
<dbReference type="Gene3D" id="2.60.120.260">
    <property type="entry name" value="Galactose-binding domain-like"/>
    <property type="match status" value="1"/>
</dbReference>
<dbReference type="InterPro" id="IPR013785">
    <property type="entry name" value="Aldolase_TIM"/>
</dbReference>